<comment type="caution">
    <text evidence="3">The sequence shown here is derived from an EMBL/GenBank/DDBJ whole genome shotgun (WGS) entry which is preliminary data.</text>
</comment>
<keyword evidence="3" id="KW-0808">Transferase</keyword>
<dbReference type="InterPro" id="IPR048889">
    <property type="entry name" value="NSUN5_RCM1_N"/>
</dbReference>
<protein>
    <submittedName>
        <fullName evidence="3">Putative 28S rRNA (Cytosine-C(5))-methyltransferase</fullName>
    </submittedName>
</protein>
<keyword evidence="1" id="KW-0175">Coiled coil</keyword>
<dbReference type="Pfam" id="PF21153">
    <property type="entry name" value="NSUN5_N"/>
    <property type="match status" value="1"/>
</dbReference>
<dbReference type="Proteomes" id="UP000541610">
    <property type="component" value="Unassembled WGS sequence"/>
</dbReference>
<evidence type="ECO:0000313" key="4">
    <source>
        <dbReference type="Proteomes" id="UP000541610"/>
    </source>
</evidence>
<keyword evidence="3" id="KW-0489">Methyltransferase</keyword>
<feature type="coiled-coil region" evidence="1">
    <location>
        <begin position="461"/>
        <end position="537"/>
    </location>
</feature>
<gene>
    <name evidence="3" type="primary">NSUN5</name>
    <name evidence="3" type="ORF">FOZ60_013812</name>
</gene>
<dbReference type="EMBL" id="JABANP010000063">
    <property type="protein sequence ID" value="KAF4692280.1"/>
    <property type="molecule type" value="Genomic_DNA"/>
</dbReference>
<sequence length="582" mass="63422">MSLLYKDAAAVVDKVTAQGVGLREAFYKSKLKSSNPQKVYALVCKTVKSRKRIESALRSAGLLDTLADRSLGLVMAYDLMYGQGIRGGGKLARMLNEKAAVLKRAVQDDKATSSEDTGAQLPRYVRVNLADLSREDAINKLAAVGIKAKADELIPDVIKVDPSNSEGAGGVLTSKGLHSRLTGSRIEGTMVAMELDPKRAKVLLDRLAKAGFLPDDGKASGEVVHLSAAHSPGISVEVRIGDFINGSGLVDVHADSESVGAQRLRKLSSFQCRMLDHALDRLSLSSDCLLQWGPAGRNLLTVLEMFKSDLKWIAVEGFISASSSGTLVSSVEGQSRANAKKHKRSSKAKGHHYYQYSLVIMVVGCFAALSHRVNGASLKQVQTEIASVGAILEDLRKYWRSISDERFPPICESGRDAKQLDANLRTIHDDLKKAVDAQRDDRNQVMSLTKSLGGVDLGQLSRRLTSLQEEATQKFAALEQQIARTREQGSSFVNEVSNGKVDLMRLVEDRNELESRLAATEKRLTERLTALEELEKSRHNPKDVQEASLLRGQIHAQEARINTLLAESAHPVTGFRAPGLSH</sequence>
<evidence type="ECO:0000259" key="2">
    <source>
        <dbReference type="Pfam" id="PF21153"/>
    </source>
</evidence>
<dbReference type="OrthoDB" id="435282at2759"/>
<name>A0A7J6P9D8_PEROL</name>
<reference evidence="3 4" key="1">
    <citation type="submission" date="2020-04" db="EMBL/GenBank/DDBJ databases">
        <title>Perkinsus olseni comparative genomics.</title>
        <authorList>
            <person name="Bogema D.R."/>
        </authorList>
    </citation>
    <scope>NUCLEOTIDE SEQUENCE [LARGE SCALE GENOMIC DNA]</scope>
    <source>
        <strain evidence="3">00978-12</strain>
    </source>
</reference>
<dbReference type="AlphaFoldDB" id="A0A7J6P9D8"/>
<accession>A0A7J6P9D8</accession>
<evidence type="ECO:0000313" key="3">
    <source>
        <dbReference type="EMBL" id="KAF4692280.1"/>
    </source>
</evidence>
<organism evidence="3 4">
    <name type="scientific">Perkinsus olseni</name>
    <name type="common">Perkinsus atlanticus</name>
    <dbReference type="NCBI Taxonomy" id="32597"/>
    <lineage>
        <taxon>Eukaryota</taxon>
        <taxon>Sar</taxon>
        <taxon>Alveolata</taxon>
        <taxon>Perkinsozoa</taxon>
        <taxon>Perkinsea</taxon>
        <taxon>Perkinsida</taxon>
        <taxon>Perkinsidae</taxon>
        <taxon>Perkinsus</taxon>
    </lineage>
</organism>
<feature type="domain" description="NSUN5/RCM1 N-terminal" evidence="2">
    <location>
        <begin position="38"/>
        <end position="106"/>
    </location>
</feature>
<evidence type="ECO:0000256" key="1">
    <source>
        <dbReference type="SAM" id="Coils"/>
    </source>
</evidence>
<dbReference type="GO" id="GO:0032259">
    <property type="term" value="P:methylation"/>
    <property type="evidence" value="ECO:0007669"/>
    <property type="project" value="UniProtKB-KW"/>
</dbReference>
<dbReference type="GO" id="GO:0008168">
    <property type="term" value="F:methyltransferase activity"/>
    <property type="evidence" value="ECO:0007669"/>
    <property type="project" value="UniProtKB-KW"/>
</dbReference>
<proteinExistence type="predicted"/>